<keyword evidence="2" id="KW-1185">Reference proteome</keyword>
<dbReference type="AlphaFoldDB" id="A0A175Y973"/>
<dbReference type="EMBL" id="CP093344">
    <property type="protein sequence ID" value="WOG88173.1"/>
    <property type="molecule type" value="Genomic_DNA"/>
</dbReference>
<name>A0A175Y973_DAUCS</name>
<accession>A0A175Y973</accession>
<sequence length="101" mass="11704">MVGVDRDNHSKGHNLLNKVENVTTTAGRAMVLHLFKSGSTWLRGSPPNRDSKTLEFSNPSIRQYLRRVLNIIVAPFQQQIRKKQFFIRSALKLWPMIILKF</sequence>
<protein>
    <submittedName>
        <fullName evidence="1">Uncharacterized protein</fullName>
    </submittedName>
</protein>
<dbReference type="Gramene" id="KZM80089">
    <property type="protein sequence ID" value="KZM80089"/>
    <property type="gene ID" value="DCAR_000337"/>
</dbReference>
<dbReference type="Proteomes" id="UP000077755">
    <property type="component" value="Chromosome 2"/>
</dbReference>
<evidence type="ECO:0000313" key="2">
    <source>
        <dbReference type="Proteomes" id="UP000077755"/>
    </source>
</evidence>
<reference evidence="1" key="1">
    <citation type="journal article" date="2016" name="Nat. Genet.">
        <title>A high-quality carrot genome assembly provides new insights into carotenoid accumulation and asterid genome evolution.</title>
        <authorList>
            <person name="Iorizzo M."/>
            <person name="Ellison S."/>
            <person name="Senalik D."/>
            <person name="Zeng P."/>
            <person name="Satapoomin P."/>
            <person name="Huang J."/>
            <person name="Bowman M."/>
            <person name="Iovene M."/>
            <person name="Sanseverino W."/>
            <person name="Cavagnaro P."/>
            <person name="Yildiz M."/>
            <person name="Macko-Podgorni A."/>
            <person name="Moranska E."/>
            <person name="Grzebelus E."/>
            <person name="Grzebelus D."/>
            <person name="Ashrafi H."/>
            <person name="Zheng Z."/>
            <person name="Cheng S."/>
            <person name="Spooner D."/>
            <person name="Van Deynze A."/>
            <person name="Simon P."/>
        </authorList>
    </citation>
    <scope>NUCLEOTIDE SEQUENCE</scope>
    <source>
        <tissue evidence="1">Leaf</tissue>
    </source>
</reference>
<proteinExistence type="predicted"/>
<reference evidence="1" key="2">
    <citation type="submission" date="2022-03" db="EMBL/GenBank/DDBJ databases">
        <title>Draft title - Genomic analysis of global carrot germplasm unveils the trajectory of domestication and the origin of high carotenoid orange carrot.</title>
        <authorList>
            <person name="Iorizzo M."/>
            <person name="Ellison S."/>
            <person name="Senalik D."/>
            <person name="Macko-Podgorni A."/>
            <person name="Grzebelus D."/>
            <person name="Bostan H."/>
            <person name="Rolling W."/>
            <person name="Curaba J."/>
            <person name="Simon P."/>
        </authorList>
    </citation>
    <scope>NUCLEOTIDE SEQUENCE</scope>
    <source>
        <tissue evidence="1">Leaf</tissue>
    </source>
</reference>
<evidence type="ECO:0000313" key="1">
    <source>
        <dbReference type="EMBL" id="WOG88173.1"/>
    </source>
</evidence>
<gene>
    <name evidence="1" type="ORF">DCAR_0207407</name>
</gene>
<organism evidence="1 2">
    <name type="scientific">Daucus carota subsp. sativus</name>
    <name type="common">Carrot</name>
    <dbReference type="NCBI Taxonomy" id="79200"/>
    <lineage>
        <taxon>Eukaryota</taxon>
        <taxon>Viridiplantae</taxon>
        <taxon>Streptophyta</taxon>
        <taxon>Embryophyta</taxon>
        <taxon>Tracheophyta</taxon>
        <taxon>Spermatophyta</taxon>
        <taxon>Magnoliopsida</taxon>
        <taxon>eudicotyledons</taxon>
        <taxon>Gunneridae</taxon>
        <taxon>Pentapetalae</taxon>
        <taxon>asterids</taxon>
        <taxon>campanulids</taxon>
        <taxon>Apiales</taxon>
        <taxon>Apiaceae</taxon>
        <taxon>Apioideae</taxon>
        <taxon>Scandiceae</taxon>
        <taxon>Daucinae</taxon>
        <taxon>Daucus</taxon>
        <taxon>Daucus sect. Daucus</taxon>
    </lineage>
</organism>